<evidence type="ECO:0000259" key="5">
    <source>
        <dbReference type="PROSITE" id="PS51935"/>
    </source>
</evidence>
<dbReference type="Pfam" id="PF00877">
    <property type="entry name" value="NLPC_P60"/>
    <property type="match status" value="1"/>
</dbReference>
<sequence>MKLDRRLTPANSRVAAAALKGLVEAEAYVEGEAACVTAPVTDICRDPAGDRERQLLMGARVVIYERIGNAAFVQSAADGYVGYVAQDDLGPVVAPTHRVAARQSHLYPEPSIKTRERASLSFGAQVVVTGQEGELWQTPLGFIPRQHLVEIGTRTDRREVAQLFLGTPYLWGGNSGAGIDCSGLVQAALWAEGHDCPGDSDMQEEAVGADLPLDAPVEPGDLFFWKGHVAMALDADRLIHATGHYMSTVIEPLAEALRRIEASGHPLRSRRRV</sequence>
<dbReference type="InterPro" id="IPR000064">
    <property type="entry name" value="NLP_P60_dom"/>
</dbReference>
<evidence type="ECO:0000256" key="4">
    <source>
        <dbReference type="ARBA" id="ARBA00022807"/>
    </source>
</evidence>
<dbReference type="OrthoDB" id="9813368at2"/>
<dbReference type="InterPro" id="IPR038765">
    <property type="entry name" value="Papain-like_cys_pep_sf"/>
</dbReference>
<reference evidence="7" key="1">
    <citation type="submission" date="2016-11" db="EMBL/GenBank/DDBJ databases">
        <authorList>
            <person name="Varghese N."/>
            <person name="Submissions S."/>
        </authorList>
    </citation>
    <scope>NUCLEOTIDE SEQUENCE [LARGE SCALE GENOMIC DNA]</scope>
    <source>
        <strain evidence="7">DSM 29440</strain>
    </source>
</reference>
<dbReference type="PROSITE" id="PS51935">
    <property type="entry name" value="NLPC_P60"/>
    <property type="match status" value="1"/>
</dbReference>
<dbReference type="Gene3D" id="3.90.1720.10">
    <property type="entry name" value="endopeptidase domain like (from Nostoc punctiforme)"/>
    <property type="match status" value="1"/>
</dbReference>
<evidence type="ECO:0000313" key="6">
    <source>
        <dbReference type="EMBL" id="SIO32300.1"/>
    </source>
</evidence>
<dbReference type="STRING" id="1217970.SAMN05444002_3985"/>
<accession>A0A1N6IJT8</accession>
<dbReference type="SUPFAM" id="SSF54001">
    <property type="entry name" value="Cysteine proteinases"/>
    <property type="match status" value="1"/>
</dbReference>
<keyword evidence="7" id="KW-1185">Reference proteome</keyword>
<dbReference type="PANTHER" id="PTHR47359">
    <property type="entry name" value="PEPTIDOGLYCAN DL-ENDOPEPTIDASE CWLO"/>
    <property type="match status" value="1"/>
</dbReference>
<dbReference type="RefSeq" id="WP_074258125.1">
    <property type="nucleotide sequence ID" value="NZ_FSRL01000002.1"/>
</dbReference>
<organism evidence="6 7">
    <name type="scientific">Vannielia litorea</name>
    <dbReference type="NCBI Taxonomy" id="1217970"/>
    <lineage>
        <taxon>Bacteria</taxon>
        <taxon>Pseudomonadati</taxon>
        <taxon>Pseudomonadota</taxon>
        <taxon>Alphaproteobacteria</taxon>
        <taxon>Rhodobacterales</taxon>
        <taxon>Paracoccaceae</taxon>
        <taxon>Vannielia</taxon>
    </lineage>
</organism>
<keyword evidence="2" id="KW-0645">Protease</keyword>
<evidence type="ECO:0000313" key="7">
    <source>
        <dbReference type="Proteomes" id="UP000184932"/>
    </source>
</evidence>
<proteinExistence type="inferred from homology"/>
<dbReference type="AlphaFoldDB" id="A0A1N6IJT8"/>
<keyword evidence="3" id="KW-0378">Hydrolase</keyword>
<protein>
    <submittedName>
        <fullName evidence="6">NlpC/P60 family protein</fullName>
    </submittedName>
</protein>
<evidence type="ECO:0000256" key="2">
    <source>
        <dbReference type="ARBA" id="ARBA00022670"/>
    </source>
</evidence>
<evidence type="ECO:0000256" key="3">
    <source>
        <dbReference type="ARBA" id="ARBA00022801"/>
    </source>
</evidence>
<dbReference type="GO" id="GO:0008234">
    <property type="term" value="F:cysteine-type peptidase activity"/>
    <property type="evidence" value="ECO:0007669"/>
    <property type="project" value="UniProtKB-KW"/>
</dbReference>
<dbReference type="GO" id="GO:0006508">
    <property type="term" value="P:proteolysis"/>
    <property type="evidence" value="ECO:0007669"/>
    <property type="project" value="UniProtKB-KW"/>
</dbReference>
<dbReference type="Pfam" id="PF18348">
    <property type="entry name" value="SH3_16"/>
    <property type="match status" value="1"/>
</dbReference>
<keyword evidence="4" id="KW-0788">Thiol protease</keyword>
<gene>
    <name evidence="6" type="ORF">SAMN05444002_3985</name>
</gene>
<dbReference type="InterPro" id="IPR051794">
    <property type="entry name" value="PG_Endopeptidase_C40"/>
</dbReference>
<comment type="similarity">
    <text evidence="1">Belongs to the peptidase C40 family.</text>
</comment>
<feature type="domain" description="NlpC/P60" evidence="5">
    <location>
        <begin position="151"/>
        <end position="273"/>
    </location>
</feature>
<dbReference type="PANTHER" id="PTHR47359:SF3">
    <property type="entry name" value="NLP_P60 DOMAIN-CONTAINING PROTEIN-RELATED"/>
    <property type="match status" value="1"/>
</dbReference>
<dbReference type="InterPro" id="IPR041382">
    <property type="entry name" value="SH3_16"/>
</dbReference>
<evidence type="ECO:0000256" key="1">
    <source>
        <dbReference type="ARBA" id="ARBA00007074"/>
    </source>
</evidence>
<dbReference type="EMBL" id="FSRL01000002">
    <property type="protein sequence ID" value="SIO32300.1"/>
    <property type="molecule type" value="Genomic_DNA"/>
</dbReference>
<name>A0A1N6IJT8_9RHOB</name>
<dbReference type="Proteomes" id="UP000184932">
    <property type="component" value="Unassembled WGS sequence"/>
</dbReference>